<dbReference type="InterPro" id="IPR015424">
    <property type="entry name" value="PyrdxlP-dep_Trfase"/>
</dbReference>
<dbReference type="Gene3D" id="1.20.1340.10">
    <property type="entry name" value="dopa decarboxylase, N-terminal domain"/>
    <property type="match status" value="1"/>
</dbReference>
<dbReference type="EMBL" id="LJIJ01000470">
    <property type="protein sequence ID" value="ODM97125.1"/>
    <property type="molecule type" value="Genomic_DNA"/>
</dbReference>
<protein>
    <recommendedName>
        <fullName evidence="8">Histidine decarboxylase</fullName>
        <ecNumber evidence="3">4.1.1.22</ecNumber>
    </recommendedName>
</protein>
<evidence type="ECO:0000256" key="2">
    <source>
        <dbReference type="ARBA" id="ARBA00011738"/>
    </source>
</evidence>
<feature type="transmembrane region" description="Helical" evidence="10">
    <location>
        <begin position="76"/>
        <end position="99"/>
    </location>
</feature>
<dbReference type="AlphaFoldDB" id="A0A1D2MWT0"/>
<reference evidence="11 12" key="1">
    <citation type="journal article" date="2016" name="Genome Biol. Evol.">
        <title>Gene Family Evolution Reflects Adaptation to Soil Environmental Stressors in the Genome of the Collembolan Orchesella cincta.</title>
        <authorList>
            <person name="Faddeeva-Vakhrusheva A."/>
            <person name="Derks M.F."/>
            <person name="Anvar S.Y."/>
            <person name="Agamennone V."/>
            <person name="Suring W."/>
            <person name="Smit S."/>
            <person name="van Straalen N.M."/>
            <person name="Roelofs D."/>
        </authorList>
    </citation>
    <scope>NUCLEOTIDE SEQUENCE [LARGE SCALE GENOMIC DNA]</scope>
    <source>
        <tissue evidence="11">Mixed pool</tissue>
    </source>
</reference>
<dbReference type="GO" id="GO:0005737">
    <property type="term" value="C:cytoplasm"/>
    <property type="evidence" value="ECO:0007669"/>
    <property type="project" value="TreeGrafter"/>
</dbReference>
<dbReference type="PANTHER" id="PTHR11999:SF68">
    <property type="entry name" value="HISTIDINE DECARBOXYLASE"/>
    <property type="match status" value="1"/>
</dbReference>
<dbReference type="OrthoDB" id="639767at2759"/>
<dbReference type="InterPro" id="IPR010977">
    <property type="entry name" value="Aromatic_deC"/>
</dbReference>
<dbReference type="GO" id="GO:0006548">
    <property type="term" value="P:L-histidine catabolic process"/>
    <property type="evidence" value="ECO:0007669"/>
    <property type="project" value="TreeGrafter"/>
</dbReference>
<keyword evidence="10" id="KW-0812">Transmembrane</keyword>
<dbReference type="GO" id="GO:0004398">
    <property type="term" value="F:histidine decarboxylase activity"/>
    <property type="evidence" value="ECO:0007669"/>
    <property type="project" value="UniProtKB-EC"/>
</dbReference>
<dbReference type="OMA" id="RFHEKSP"/>
<dbReference type="GO" id="GO:0030170">
    <property type="term" value="F:pyridoxal phosphate binding"/>
    <property type="evidence" value="ECO:0007669"/>
    <property type="project" value="InterPro"/>
</dbReference>
<dbReference type="InterPro" id="IPR015421">
    <property type="entry name" value="PyrdxlP-dep_Trfase_major"/>
</dbReference>
<comment type="caution">
    <text evidence="11">The sequence shown here is derived from an EMBL/GenBank/DDBJ whole genome shotgun (WGS) entry which is preliminary data.</text>
</comment>
<keyword evidence="12" id="KW-1185">Reference proteome</keyword>
<dbReference type="SUPFAM" id="SSF53383">
    <property type="entry name" value="PLP-dependent transferases"/>
    <property type="match status" value="2"/>
</dbReference>
<name>A0A1D2MWT0_ORCCI</name>
<keyword evidence="10" id="KW-1133">Transmembrane helix</keyword>
<dbReference type="GO" id="GO:0001694">
    <property type="term" value="P:histamine biosynthetic process"/>
    <property type="evidence" value="ECO:0007669"/>
    <property type="project" value="TreeGrafter"/>
</dbReference>
<evidence type="ECO:0000256" key="6">
    <source>
        <dbReference type="ARBA" id="ARBA00022898"/>
    </source>
</evidence>
<evidence type="ECO:0000256" key="4">
    <source>
        <dbReference type="ARBA" id="ARBA00022584"/>
    </source>
</evidence>
<evidence type="ECO:0000256" key="3">
    <source>
        <dbReference type="ARBA" id="ARBA00012320"/>
    </source>
</evidence>
<keyword evidence="7 9" id="KW-0456">Lyase</keyword>
<evidence type="ECO:0000313" key="12">
    <source>
        <dbReference type="Proteomes" id="UP000094527"/>
    </source>
</evidence>
<dbReference type="Gene3D" id="3.40.640.10">
    <property type="entry name" value="Type I PLP-dependent aspartate aminotransferase-like (Major domain)"/>
    <property type="match status" value="1"/>
</dbReference>
<dbReference type="PRINTS" id="PR00800">
    <property type="entry name" value="YHDCRBOXLASE"/>
</dbReference>
<comment type="subunit">
    <text evidence="2">Homodimer.</text>
</comment>
<gene>
    <name evidence="11" type="ORF">Ocin01_09554</name>
</gene>
<keyword evidence="4" id="KW-0127">Catecholamine biosynthesis</keyword>
<dbReference type="GO" id="GO:0042423">
    <property type="term" value="P:catecholamine biosynthetic process"/>
    <property type="evidence" value="ECO:0007669"/>
    <property type="project" value="UniProtKB-KW"/>
</dbReference>
<dbReference type="Pfam" id="PF00282">
    <property type="entry name" value="Pyridoxal_deC"/>
    <property type="match status" value="1"/>
</dbReference>
<comment type="cofactor">
    <cofactor evidence="1 9">
        <name>pyridoxal 5'-phosphate</name>
        <dbReference type="ChEBI" id="CHEBI:597326"/>
    </cofactor>
</comment>
<evidence type="ECO:0000256" key="5">
    <source>
        <dbReference type="ARBA" id="ARBA00022793"/>
    </source>
</evidence>
<accession>A0A1D2MWT0</accession>
<dbReference type="Proteomes" id="UP000094527">
    <property type="component" value="Unassembled WGS sequence"/>
</dbReference>
<evidence type="ECO:0000256" key="7">
    <source>
        <dbReference type="ARBA" id="ARBA00023239"/>
    </source>
</evidence>
<evidence type="ECO:0000256" key="8">
    <source>
        <dbReference type="ARBA" id="ARBA00039946"/>
    </source>
</evidence>
<keyword evidence="6 9" id="KW-0663">Pyridoxal phosphate</keyword>
<keyword evidence="10" id="KW-0472">Membrane</keyword>
<evidence type="ECO:0000256" key="10">
    <source>
        <dbReference type="SAM" id="Phobius"/>
    </source>
</evidence>
<keyword evidence="5" id="KW-0210">Decarboxylase</keyword>
<evidence type="ECO:0000256" key="1">
    <source>
        <dbReference type="ARBA" id="ARBA00001933"/>
    </source>
</evidence>
<evidence type="ECO:0000256" key="9">
    <source>
        <dbReference type="RuleBase" id="RU000382"/>
    </source>
</evidence>
<sequence>MDVEEYRQRAHFNYTGKEMVDFIADYLTGIRARRVFPAVKPGYMKPLIPEEAPQEGESYQDIFEDFQRIILPGVSYFMLGTDTTISLFWGIGMCLGFSFTQNKKRKLHVTHWQSPHMHAYFPALNSYPSLLGDMLADAINCLGFTWASSPACTELETIVMDWLGKMIGLPPAFLHSSNETLGGGVIQVRKGTLFCCKQK</sequence>
<comment type="similarity">
    <text evidence="9">Belongs to the group II decarboxylase family.</text>
</comment>
<proteinExistence type="inferred from homology"/>
<dbReference type="EC" id="4.1.1.22" evidence="3"/>
<evidence type="ECO:0000313" key="11">
    <source>
        <dbReference type="EMBL" id="ODM97125.1"/>
    </source>
</evidence>
<organism evidence="11 12">
    <name type="scientific">Orchesella cincta</name>
    <name type="common">Springtail</name>
    <name type="synonym">Podura cincta</name>
    <dbReference type="NCBI Taxonomy" id="48709"/>
    <lineage>
        <taxon>Eukaryota</taxon>
        <taxon>Metazoa</taxon>
        <taxon>Ecdysozoa</taxon>
        <taxon>Arthropoda</taxon>
        <taxon>Hexapoda</taxon>
        <taxon>Collembola</taxon>
        <taxon>Entomobryomorpha</taxon>
        <taxon>Entomobryoidea</taxon>
        <taxon>Orchesellidae</taxon>
        <taxon>Orchesellinae</taxon>
        <taxon>Orchesella</taxon>
    </lineage>
</organism>
<dbReference type="InterPro" id="IPR002129">
    <property type="entry name" value="PyrdxlP-dep_de-COase"/>
</dbReference>
<dbReference type="PANTHER" id="PTHR11999">
    <property type="entry name" value="GROUP II PYRIDOXAL-5-PHOSPHATE DECARBOXYLASE"/>
    <property type="match status" value="1"/>
</dbReference>
<dbReference type="STRING" id="48709.A0A1D2MWT0"/>